<dbReference type="FunCoup" id="A0A1D2VI45">
    <property type="interactions" value="18"/>
</dbReference>
<sequence>MTSSILSNSLSPNKTRLNIFNFNNTNNNISPIQNTSLRNNSSTSLQRTTSNNSSHNNTHSHSHSHSHNHNHNHNHSYNPNLNPNFNHNNTLNPHTHNHTHHRKNVSSLTSKLSVNTHNNLSNEKNINMNHDDITSIKSDQSSISNDSFSNNIISFSPAKRISSISSNHSINTSPNHIPNPNNNIFLPQNFKKSPVSTNIRKCRTNSIKTSSARNSYLFSDLNNSHFFNPNTATDQSFDSSLIFERNVQKENDLPLLAKAVSQSSNYNNSIAFNSKNNSPTNTTDNDNNNNDNNNTNVNSFGSNYTSNTTNPNISSQKNHHSVLDLTSYQHTAEDFIPPVLDATTSILTDENMDLDKVEIISSNRRPSTVLNSTIKNSKPSNMKRGNSFYFPPPHRSPSQTFHRTSSFTYFTKLNHQGSQYNNNPNFEKEKDKPKDNDKQQLSFYSYADMVSNDQTPLPSKNRNDYFSFTPVSAPDHFLNFNHYSSNPHNSHNTSPTSASASLFPSSASIHSSRRPSISMALQSSFLNSSASNNYNYISNNNSSPLTSPISLSSNTKRNIHSLHNHNLSSALENGSANETISLLQPPPKSSISNTPLTHLNYPNSNNNNTKNNSAFYENPNIVSNIALNNPSASPNSKLGANSPSSPSSIKSYQSIGSRSRSNSYITHHVSPTISNAFISRPKRNNSYIEELNTKASFIRRMSHLDTLALKEEQPSLKETLLGTGSQAKFSVSSGDENEEDDEFNNDYENFEDVVNDITDNYNSHNNIATNFDNINTFQNDSHENELNICSVNDTLKRNTSQILRGSF</sequence>
<proteinExistence type="predicted"/>
<feature type="region of interest" description="Disordered" evidence="1">
    <location>
        <begin position="24"/>
        <end position="108"/>
    </location>
</feature>
<dbReference type="AlphaFoldDB" id="A0A1D2VI45"/>
<dbReference type="RefSeq" id="XP_020047631.1">
    <property type="nucleotide sequence ID" value="XM_020193029.1"/>
</dbReference>
<organism evidence="2 3">
    <name type="scientific">Ascoidea rubescens DSM 1968</name>
    <dbReference type="NCBI Taxonomy" id="1344418"/>
    <lineage>
        <taxon>Eukaryota</taxon>
        <taxon>Fungi</taxon>
        <taxon>Dikarya</taxon>
        <taxon>Ascomycota</taxon>
        <taxon>Saccharomycotina</taxon>
        <taxon>Saccharomycetes</taxon>
        <taxon>Ascoideaceae</taxon>
        <taxon>Ascoidea</taxon>
    </lineage>
</organism>
<feature type="region of interest" description="Disordered" evidence="1">
    <location>
        <begin position="415"/>
        <end position="437"/>
    </location>
</feature>
<gene>
    <name evidence="2" type="ORF">ASCRUDRAFT_75354</name>
</gene>
<accession>A0A1D2VI45</accession>
<name>A0A1D2VI45_9ASCO</name>
<evidence type="ECO:0000313" key="2">
    <source>
        <dbReference type="EMBL" id="ODV61324.1"/>
    </source>
</evidence>
<feature type="compositionally biased region" description="Low complexity" evidence="1">
    <location>
        <begin position="600"/>
        <end position="612"/>
    </location>
</feature>
<keyword evidence="3" id="KW-1185">Reference proteome</keyword>
<dbReference type="GeneID" id="30966665"/>
<dbReference type="EMBL" id="KV454479">
    <property type="protein sequence ID" value="ODV61324.1"/>
    <property type="molecule type" value="Genomic_DNA"/>
</dbReference>
<feature type="compositionally biased region" description="Polar residues" evidence="1">
    <location>
        <begin position="304"/>
        <end position="316"/>
    </location>
</feature>
<dbReference type="OrthoDB" id="5364312at2759"/>
<feature type="compositionally biased region" description="Polar residues" evidence="1">
    <location>
        <begin position="626"/>
        <end position="635"/>
    </location>
</feature>
<feature type="compositionally biased region" description="Basic residues" evidence="1">
    <location>
        <begin position="58"/>
        <end position="74"/>
    </location>
</feature>
<feature type="region of interest" description="Disordered" evidence="1">
    <location>
        <begin position="626"/>
        <end position="655"/>
    </location>
</feature>
<feature type="compositionally biased region" description="Low complexity" evidence="1">
    <location>
        <begin position="273"/>
        <end position="303"/>
    </location>
</feature>
<feature type="region of interest" description="Disordered" evidence="1">
    <location>
        <begin position="268"/>
        <end position="318"/>
    </location>
</feature>
<feature type="compositionally biased region" description="Low complexity" evidence="1">
    <location>
        <begin position="75"/>
        <end position="94"/>
    </location>
</feature>
<evidence type="ECO:0000256" key="1">
    <source>
        <dbReference type="SAM" id="MobiDB-lite"/>
    </source>
</evidence>
<feature type="compositionally biased region" description="Polar residues" evidence="1">
    <location>
        <begin position="374"/>
        <end position="384"/>
    </location>
</feature>
<feature type="compositionally biased region" description="Low complexity" evidence="1">
    <location>
        <begin position="24"/>
        <end position="57"/>
    </location>
</feature>
<evidence type="ECO:0000313" key="3">
    <source>
        <dbReference type="Proteomes" id="UP000095038"/>
    </source>
</evidence>
<feature type="region of interest" description="Disordered" evidence="1">
    <location>
        <begin position="579"/>
        <end position="613"/>
    </location>
</feature>
<feature type="region of interest" description="Disordered" evidence="1">
    <location>
        <begin position="374"/>
        <end position="401"/>
    </location>
</feature>
<feature type="compositionally biased region" description="Basic residues" evidence="1">
    <location>
        <begin position="95"/>
        <end position="104"/>
    </location>
</feature>
<dbReference type="Proteomes" id="UP000095038">
    <property type="component" value="Unassembled WGS sequence"/>
</dbReference>
<reference evidence="3" key="1">
    <citation type="submission" date="2016-05" db="EMBL/GenBank/DDBJ databases">
        <title>Comparative genomics of biotechnologically important yeasts.</title>
        <authorList>
            <consortium name="DOE Joint Genome Institute"/>
            <person name="Riley R."/>
            <person name="Haridas S."/>
            <person name="Wolfe K.H."/>
            <person name="Lopes M.R."/>
            <person name="Hittinger C.T."/>
            <person name="Goker M."/>
            <person name="Salamov A."/>
            <person name="Wisecaver J."/>
            <person name="Long T.M."/>
            <person name="Aerts A.L."/>
            <person name="Barry K."/>
            <person name="Choi C."/>
            <person name="Clum A."/>
            <person name="Coughlan A.Y."/>
            <person name="Deshpande S."/>
            <person name="Douglass A.P."/>
            <person name="Hanson S.J."/>
            <person name="Klenk H.-P."/>
            <person name="Labutti K."/>
            <person name="Lapidus A."/>
            <person name="Lindquist E."/>
            <person name="Lipzen A."/>
            <person name="Meier-Kolthoff J.P."/>
            <person name="Ohm R.A."/>
            <person name="Otillar R.P."/>
            <person name="Pangilinan J."/>
            <person name="Peng Y."/>
            <person name="Rokas A."/>
            <person name="Rosa C.A."/>
            <person name="Scheuner C."/>
            <person name="Sibirny A.A."/>
            <person name="Slot J.C."/>
            <person name="Stielow J.B."/>
            <person name="Sun H."/>
            <person name="Kurtzman C.P."/>
            <person name="Blackwell M."/>
            <person name="Grigoriev I.V."/>
            <person name="Jeffries T.W."/>
        </authorList>
    </citation>
    <scope>NUCLEOTIDE SEQUENCE [LARGE SCALE GENOMIC DNA]</scope>
    <source>
        <strain evidence="3">DSM 1968</strain>
    </source>
</reference>
<feature type="compositionally biased region" description="Low complexity" evidence="1">
    <location>
        <begin position="636"/>
        <end position="655"/>
    </location>
</feature>
<protein>
    <submittedName>
        <fullName evidence="2">Uncharacterized protein</fullName>
    </submittedName>
</protein>
<dbReference type="InParanoid" id="A0A1D2VI45"/>
<feature type="compositionally biased region" description="Basic and acidic residues" evidence="1">
    <location>
        <begin position="426"/>
        <end position="437"/>
    </location>
</feature>